<proteinExistence type="predicted"/>
<name>A0ABD3WLC0_SINWO</name>
<dbReference type="InterPro" id="IPR051077">
    <property type="entry name" value="Ca-dependent_lectin"/>
</dbReference>
<feature type="transmembrane region" description="Helical" evidence="1">
    <location>
        <begin position="21"/>
        <end position="41"/>
    </location>
</feature>
<keyword evidence="1" id="KW-0812">Transmembrane</keyword>
<keyword evidence="3" id="KW-1185">Reference proteome</keyword>
<sequence length="298" mass="33181">MIPHIYEIISQRSVRASWTGNTSVMCFILCYLFVLITDVHMQTISETKSNDCPRFDYEYKLLERLLRIEFAQQESDATIQQLHAKLKNLQTDAIQREEIQRQRENIQQLLIDNITKGSGSTYVRWGRTICPGNGTELVYKGFAGGSSFIHTGGAADFLCMTEEPIWGKSVGGSYPAGYVYGAEYQLYVGSNPFSTVSINDDVPCCVCKSFRTSTLMIPGRTECYPGWTMEYSGYLMSGDHSHNGATNYVCVDANPEARHGTPENHDGHLLYVVQAICGSLPCPPYVAGQVLTCVICSK</sequence>
<organism evidence="2 3">
    <name type="scientific">Sinanodonta woodiana</name>
    <name type="common">Chinese pond mussel</name>
    <name type="synonym">Anodonta woodiana</name>
    <dbReference type="NCBI Taxonomy" id="1069815"/>
    <lineage>
        <taxon>Eukaryota</taxon>
        <taxon>Metazoa</taxon>
        <taxon>Spiralia</taxon>
        <taxon>Lophotrochozoa</taxon>
        <taxon>Mollusca</taxon>
        <taxon>Bivalvia</taxon>
        <taxon>Autobranchia</taxon>
        <taxon>Heteroconchia</taxon>
        <taxon>Palaeoheterodonta</taxon>
        <taxon>Unionida</taxon>
        <taxon>Unionoidea</taxon>
        <taxon>Unionidae</taxon>
        <taxon>Unioninae</taxon>
        <taxon>Sinanodonta</taxon>
    </lineage>
</organism>
<reference evidence="2 3" key="1">
    <citation type="submission" date="2024-11" db="EMBL/GenBank/DDBJ databases">
        <title>Chromosome-level genome assembly of the freshwater bivalve Anodonta woodiana.</title>
        <authorList>
            <person name="Chen X."/>
        </authorList>
    </citation>
    <scope>NUCLEOTIDE SEQUENCE [LARGE SCALE GENOMIC DNA]</scope>
    <source>
        <strain evidence="2">MN2024</strain>
        <tissue evidence="2">Gills</tissue>
    </source>
</reference>
<dbReference type="PANTHER" id="PTHR24024">
    <property type="entry name" value="PULMONARY SURFACTANT-ASSOCIATED PROTEIN A"/>
    <property type="match status" value="1"/>
</dbReference>
<comment type="caution">
    <text evidence="2">The sequence shown here is derived from an EMBL/GenBank/DDBJ whole genome shotgun (WGS) entry which is preliminary data.</text>
</comment>
<dbReference type="EMBL" id="JBJQND010000006">
    <property type="protein sequence ID" value="KAL3874761.1"/>
    <property type="molecule type" value="Genomic_DNA"/>
</dbReference>
<evidence type="ECO:0000256" key="1">
    <source>
        <dbReference type="SAM" id="Phobius"/>
    </source>
</evidence>
<dbReference type="PANTHER" id="PTHR24024:SF18">
    <property type="entry name" value="SHORT-CHAIN COLLAGEN C4-LIKE"/>
    <property type="match status" value="1"/>
</dbReference>
<accession>A0ABD3WLC0</accession>
<dbReference type="AlphaFoldDB" id="A0ABD3WLC0"/>
<evidence type="ECO:0000313" key="2">
    <source>
        <dbReference type="EMBL" id="KAL3874761.1"/>
    </source>
</evidence>
<dbReference type="Proteomes" id="UP001634394">
    <property type="component" value="Unassembled WGS sequence"/>
</dbReference>
<keyword evidence="1" id="KW-0472">Membrane</keyword>
<gene>
    <name evidence="2" type="ORF">ACJMK2_037731</name>
</gene>
<protein>
    <recommendedName>
        <fullName evidence="4">Short-chain collagen C4</fullName>
    </recommendedName>
</protein>
<evidence type="ECO:0000313" key="3">
    <source>
        <dbReference type="Proteomes" id="UP001634394"/>
    </source>
</evidence>
<keyword evidence="1" id="KW-1133">Transmembrane helix</keyword>
<evidence type="ECO:0008006" key="4">
    <source>
        <dbReference type="Google" id="ProtNLM"/>
    </source>
</evidence>